<dbReference type="AlphaFoldDB" id="A0A6I3L422"/>
<accession>A0A6I3L422</accession>
<organism evidence="2 3">
    <name type="scientific">Nocardia aurantiaca</name>
    <dbReference type="NCBI Taxonomy" id="2675850"/>
    <lineage>
        <taxon>Bacteria</taxon>
        <taxon>Bacillati</taxon>
        <taxon>Actinomycetota</taxon>
        <taxon>Actinomycetes</taxon>
        <taxon>Mycobacteriales</taxon>
        <taxon>Nocardiaceae</taxon>
        <taxon>Nocardia</taxon>
    </lineage>
</organism>
<evidence type="ECO:0000313" key="3">
    <source>
        <dbReference type="Proteomes" id="UP000432464"/>
    </source>
</evidence>
<keyword evidence="3" id="KW-1185">Reference proteome</keyword>
<evidence type="ECO:0000313" key="2">
    <source>
        <dbReference type="EMBL" id="MTE16291.1"/>
    </source>
</evidence>
<proteinExistence type="predicted"/>
<dbReference type="EMBL" id="WMBB01000014">
    <property type="protein sequence ID" value="MTE16291.1"/>
    <property type="molecule type" value="Genomic_DNA"/>
</dbReference>
<reference evidence="2 3" key="1">
    <citation type="submission" date="2019-11" db="EMBL/GenBank/DDBJ databases">
        <title>Nocardia sp. nov. CT2-14 isolated from soil.</title>
        <authorList>
            <person name="Kanchanasin P."/>
            <person name="Tanasupawat S."/>
            <person name="Yuki M."/>
            <person name="Kudo T."/>
        </authorList>
    </citation>
    <scope>NUCLEOTIDE SEQUENCE [LARGE SCALE GENOMIC DNA]</scope>
    <source>
        <strain evidence="2 3">CT2-14</strain>
    </source>
</reference>
<dbReference type="Proteomes" id="UP000432464">
    <property type="component" value="Unassembled WGS sequence"/>
</dbReference>
<feature type="transmembrane region" description="Helical" evidence="1">
    <location>
        <begin position="12"/>
        <end position="30"/>
    </location>
</feature>
<comment type="caution">
    <text evidence="2">The sequence shown here is derived from an EMBL/GenBank/DDBJ whole genome shotgun (WGS) entry which is preliminary data.</text>
</comment>
<keyword evidence="1" id="KW-0472">Membrane</keyword>
<gene>
    <name evidence="2" type="ORF">GLP40_26435</name>
</gene>
<keyword evidence="1" id="KW-0812">Transmembrane</keyword>
<evidence type="ECO:0000256" key="1">
    <source>
        <dbReference type="SAM" id="Phobius"/>
    </source>
</evidence>
<keyword evidence="1" id="KW-1133">Transmembrane helix</keyword>
<name>A0A6I3L422_9NOCA</name>
<protein>
    <submittedName>
        <fullName evidence="2">Uncharacterized protein</fullName>
    </submittedName>
</protein>
<dbReference type="RefSeq" id="WP_154790737.1">
    <property type="nucleotide sequence ID" value="NZ_WMBB01000014.1"/>
</dbReference>
<sequence length="74" mass="7422">MNKLLSIAHSEPVRVLLYPLLVALIGYGVTKGIISSDASGVILAVLAAGLGIPAVESARSRVNPASPPDSGDAA</sequence>
<feature type="transmembrane region" description="Helical" evidence="1">
    <location>
        <begin position="36"/>
        <end position="55"/>
    </location>
</feature>